<proteinExistence type="predicted"/>
<gene>
    <name evidence="4" type="ORF">Esi_0256_0041</name>
</gene>
<feature type="compositionally biased region" description="Gly residues" evidence="2">
    <location>
        <begin position="248"/>
        <end position="261"/>
    </location>
</feature>
<feature type="region of interest" description="Disordered" evidence="2">
    <location>
        <begin position="434"/>
        <end position="466"/>
    </location>
</feature>
<dbReference type="AlphaFoldDB" id="D7FTS6"/>
<evidence type="ECO:0000259" key="3">
    <source>
        <dbReference type="SMART" id="SM00322"/>
    </source>
</evidence>
<dbReference type="InterPro" id="IPR004087">
    <property type="entry name" value="KH_dom"/>
</dbReference>
<keyword evidence="1" id="KW-0694">RNA-binding</keyword>
<dbReference type="InParanoid" id="D7FTS6"/>
<dbReference type="Proteomes" id="UP000002630">
    <property type="component" value="Linkage Group LG17"/>
</dbReference>
<dbReference type="CDD" id="cd00105">
    <property type="entry name" value="KH-I"/>
    <property type="match status" value="1"/>
</dbReference>
<dbReference type="EMBL" id="FN649742">
    <property type="protein sequence ID" value="CBJ31453.1"/>
    <property type="molecule type" value="Genomic_DNA"/>
</dbReference>
<feature type="domain" description="K Homology" evidence="3">
    <location>
        <begin position="137"/>
        <end position="196"/>
    </location>
</feature>
<evidence type="ECO:0000256" key="2">
    <source>
        <dbReference type="SAM" id="MobiDB-lite"/>
    </source>
</evidence>
<accession>D7FTS6</accession>
<feature type="domain" description="K Homology" evidence="3">
    <location>
        <begin position="306"/>
        <end position="373"/>
    </location>
</feature>
<dbReference type="STRING" id="2880.D7FTS6"/>
<keyword evidence="5" id="KW-1185">Reference proteome</keyword>
<organism evidence="4 5">
    <name type="scientific">Ectocarpus siliculosus</name>
    <name type="common">Brown alga</name>
    <name type="synonym">Conferva siliculosa</name>
    <dbReference type="NCBI Taxonomy" id="2880"/>
    <lineage>
        <taxon>Eukaryota</taxon>
        <taxon>Sar</taxon>
        <taxon>Stramenopiles</taxon>
        <taxon>Ochrophyta</taxon>
        <taxon>PX clade</taxon>
        <taxon>Phaeophyceae</taxon>
        <taxon>Ectocarpales</taxon>
        <taxon>Ectocarpaceae</taxon>
        <taxon>Ectocarpus</taxon>
    </lineage>
</organism>
<dbReference type="eggNOG" id="ENOG502QPSV">
    <property type="taxonomic scope" value="Eukaryota"/>
</dbReference>
<name>D7FTS6_ECTSI</name>
<protein>
    <recommendedName>
        <fullName evidence="3">K Homology domain-containing protein</fullName>
    </recommendedName>
</protein>
<evidence type="ECO:0000313" key="5">
    <source>
        <dbReference type="Proteomes" id="UP000002630"/>
    </source>
</evidence>
<feature type="compositionally biased region" description="Basic and acidic residues" evidence="2">
    <location>
        <begin position="262"/>
        <end position="274"/>
    </location>
</feature>
<feature type="region of interest" description="Disordered" evidence="2">
    <location>
        <begin position="248"/>
        <end position="278"/>
    </location>
</feature>
<reference evidence="4 5" key="1">
    <citation type="journal article" date="2010" name="Nature">
        <title>The Ectocarpus genome and the independent evolution of multicellularity in brown algae.</title>
        <authorList>
            <person name="Cock J.M."/>
            <person name="Sterck L."/>
            <person name="Rouze P."/>
            <person name="Scornet D."/>
            <person name="Allen A.E."/>
            <person name="Amoutzias G."/>
            <person name="Anthouard V."/>
            <person name="Artiguenave F."/>
            <person name="Aury J.M."/>
            <person name="Badger J.H."/>
            <person name="Beszteri B."/>
            <person name="Billiau K."/>
            <person name="Bonnet E."/>
            <person name="Bothwell J.H."/>
            <person name="Bowler C."/>
            <person name="Boyen C."/>
            <person name="Brownlee C."/>
            <person name="Carrano C.J."/>
            <person name="Charrier B."/>
            <person name="Cho G.Y."/>
            <person name="Coelho S.M."/>
            <person name="Collen J."/>
            <person name="Corre E."/>
            <person name="Da Silva C."/>
            <person name="Delage L."/>
            <person name="Delaroque N."/>
            <person name="Dittami S.M."/>
            <person name="Doulbeau S."/>
            <person name="Elias M."/>
            <person name="Farnham G."/>
            <person name="Gachon C.M."/>
            <person name="Gschloessl B."/>
            <person name="Heesch S."/>
            <person name="Jabbari K."/>
            <person name="Jubin C."/>
            <person name="Kawai H."/>
            <person name="Kimura K."/>
            <person name="Kloareg B."/>
            <person name="Kupper F.C."/>
            <person name="Lang D."/>
            <person name="Le Bail A."/>
            <person name="Leblanc C."/>
            <person name="Lerouge P."/>
            <person name="Lohr M."/>
            <person name="Lopez P.J."/>
            <person name="Martens C."/>
            <person name="Maumus F."/>
            <person name="Michel G."/>
            <person name="Miranda-Saavedra D."/>
            <person name="Morales J."/>
            <person name="Moreau H."/>
            <person name="Motomura T."/>
            <person name="Nagasato C."/>
            <person name="Napoli C.A."/>
            <person name="Nelson D.R."/>
            <person name="Nyvall-Collen P."/>
            <person name="Peters A.F."/>
            <person name="Pommier C."/>
            <person name="Potin P."/>
            <person name="Poulain J."/>
            <person name="Quesneville H."/>
            <person name="Read B."/>
            <person name="Rensing S.A."/>
            <person name="Ritter A."/>
            <person name="Rousvoal S."/>
            <person name="Samanta M."/>
            <person name="Samson G."/>
            <person name="Schroeder D.C."/>
            <person name="Segurens B."/>
            <person name="Strittmatter M."/>
            <person name="Tonon T."/>
            <person name="Tregear J.W."/>
            <person name="Valentin K."/>
            <person name="von Dassow P."/>
            <person name="Yamagishi T."/>
            <person name="Van de Peer Y."/>
            <person name="Wincker P."/>
        </authorList>
    </citation>
    <scope>NUCLEOTIDE SEQUENCE [LARGE SCALE GENOMIC DNA]</scope>
    <source>
        <strain evidence="5">Ec32 / CCAP1310/4</strain>
    </source>
</reference>
<feature type="domain" description="K Homology" evidence="3">
    <location>
        <begin position="495"/>
        <end position="565"/>
    </location>
</feature>
<dbReference type="OrthoDB" id="10027144at2759"/>
<dbReference type="InterPro" id="IPR036612">
    <property type="entry name" value="KH_dom_type_1_sf"/>
</dbReference>
<evidence type="ECO:0000256" key="1">
    <source>
        <dbReference type="PROSITE-ProRule" id="PRU00117"/>
    </source>
</evidence>
<dbReference type="Gene3D" id="3.30.1370.10">
    <property type="entry name" value="K Homology domain, type 1"/>
    <property type="match status" value="2"/>
</dbReference>
<dbReference type="PROSITE" id="PS50084">
    <property type="entry name" value="KH_TYPE_1"/>
    <property type="match status" value="2"/>
</dbReference>
<dbReference type="EMBL" id="FN648438">
    <property type="protein sequence ID" value="CBJ31453.1"/>
    <property type="molecule type" value="Genomic_DNA"/>
</dbReference>
<dbReference type="SMART" id="SM00322">
    <property type="entry name" value="KH"/>
    <property type="match status" value="3"/>
</dbReference>
<sequence>MALEARCGAMELQVDELEKGWVLMNDKIEAVIKRLPKRPGINGDQLRAEVRSIDTKLTTTSMKLVDEKTLLRRKDNIKARLKDLAAYELAQQDVQALKDQRAVLFAEKRDKTAQMAEMRQGLRRLRLADRLGVAPRDLAQESIEVPREATGRVIGKKRAALTQLEEECRVSIVTENVSGTREGVEEARRRLDITIRTTEAVVKASPPLAAALRASKRALLLRLEKEHGVKIFIVGPAAAAAAAVDGDGGGTGAAGDSGKGGGRAEHQSRGRGDGGARAAARGQVAVDVTVCGLPKEIDAARAELEGLDCLELAVPVTRKSLPSIFGSGGANLQQMESEYGVCLDVQTGVSRVVLMGVRAGVEAAAEKIRAISHEFRDTEERWPVEPYQVSFLLRNRGAELKGMAHRVGGGVMMTILEEANTKAPAAAPTLPAASLSEGEGEEINEARHPPEEEVEEVEEGGGGSQSTTSFVWVRGTAPRVSAAGVLLLERLKAAERLTAKVAVREDVVSTFVGHAGSEIRKLRRLCVGCDLGLSPATDGVAEVLLLADDEARLAAAVGLVEKWVHHQQIF</sequence>
<dbReference type="SUPFAM" id="SSF54791">
    <property type="entry name" value="Eukaryotic type KH-domain (KH-domain type I)"/>
    <property type="match status" value="2"/>
</dbReference>
<dbReference type="GO" id="GO:0003723">
    <property type="term" value="F:RNA binding"/>
    <property type="evidence" value="ECO:0007669"/>
    <property type="project" value="UniProtKB-UniRule"/>
</dbReference>
<evidence type="ECO:0000313" key="4">
    <source>
        <dbReference type="EMBL" id="CBJ31453.1"/>
    </source>
</evidence>
<dbReference type="Pfam" id="PF00013">
    <property type="entry name" value="KH_1"/>
    <property type="match status" value="2"/>
</dbReference>
<dbReference type="InterPro" id="IPR004088">
    <property type="entry name" value="KH_dom_type_1"/>
</dbReference>